<dbReference type="GO" id="GO:0005634">
    <property type="term" value="C:nucleus"/>
    <property type="evidence" value="ECO:0007669"/>
    <property type="project" value="UniProtKB-SubCell"/>
</dbReference>
<dbReference type="PROSITE" id="PS50013">
    <property type="entry name" value="CHROMO_2"/>
    <property type="match status" value="1"/>
</dbReference>
<protein>
    <recommendedName>
        <fullName evidence="4">Chromo domain-containing protein</fullName>
    </recommendedName>
</protein>
<dbReference type="VEuPathDB" id="VectorBase:LDEU005660"/>
<feature type="domain" description="Chromo" evidence="4">
    <location>
        <begin position="29"/>
        <end position="84"/>
    </location>
</feature>
<dbReference type="SUPFAM" id="SSF54160">
    <property type="entry name" value="Chromo domain-like"/>
    <property type="match status" value="1"/>
</dbReference>
<dbReference type="FunFam" id="2.40.50.40:FF:000031">
    <property type="entry name" value="Heterochromatin protein 1"/>
    <property type="match status" value="1"/>
</dbReference>
<organism evidence="5 6">
    <name type="scientific">Leptotrombidium deliense</name>
    <dbReference type="NCBI Taxonomy" id="299467"/>
    <lineage>
        <taxon>Eukaryota</taxon>
        <taxon>Metazoa</taxon>
        <taxon>Ecdysozoa</taxon>
        <taxon>Arthropoda</taxon>
        <taxon>Chelicerata</taxon>
        <taxon>Arachnida</taxon>
        <taxon>Acari</taxon>
        <taxon>Acariformes</taxon>
        <taxon>Trombidiformes</taxon>
        <taxon>Prostigmata</taxon>
        <taxon>Anystina</taxon>
        <taxon>Parasitengona</taxon>
        <taxon>Trombiculoidea</taxon>
        <taxon>Trombiculidae</taxon>
        <taxon>Leptotrombidium</taxon>
    </lineage>
</organism>
<comment type="caution">
    <text evidence="5">The sequence shown here is derived from an EMBL/GenBank/DDBJ whole genome shotgun (WGS) entry which is preliminary data.</text>
</comment>
<evidence type="ECO:0000259" key="4">
    <source>
        <dbReference type="PROSITE" id="PS50013"/>
    </source>
</evidence>
<evidence type="ECO:0000256" key="1">
    <source>
        <dbReference type="ARBA" id="ARBA00004123"/>
    </source>
</evidence>
<evidence type="ECO:0000256" key="2">
    <source>
        <dbReference type="ARBA" id="ARBA00022737"/>
    </source>
</evidence>
<dbReference type="Proteomes" id="UP000288716">
    <property type="component" value="Unassembled WGS sequence"/>
</dbReference>
<evidence type="ECO:0000313" key="5">
    <source>
        <dbReference type="EMBL" id="RWS26380.1"/>
    </source>
</evidence>
<dbReference type="CDD" id="cd00034">
    <property type="entry name" value="CSD"/>
    <property type="match status" value="1"/>
</dbReference>
<dbReference type="InterPro" id="IPR000953">
    <property type="entry name" value="Chromo/chromo_shadow_dom"/>
</dbReference>
<dbReference type="SMART" id="SM00300">
    <property type="entry name" value="ChSh"/>
    <property type="match status" value="1"/>
</dbReference>
<dbReference type="EMBL" id="NCKV01002809">
    <property type="protein sequence ID" value="RWS26380.1"/>
    <property type="molecule type" value="Genomic_DNA"/>
</dbReference>
<keyword evidence="2" id="KW-0677">Repeat</keyword>
<sequence>MAKANDNRSYCRVLADKAHSKKTGFDRGFTIKEIIGATMRERTIMFLVSWKETIEVELVAARIMNVKAPQLVIDFYEKRLSWTK</sequence>
<evidence type="ECO:0000313" key="6">
    <source>
        <dbReference type="Proteomes" id="UP000288716"/>
    </source>
</evidence>
<dbReference type="GO" id="GO:0005694">
    <property type="term" value="C:chromosome"/>
    <property type="evidence" value="ECO:0007669"/>
    <property type="project" value="UniProtKB-ARBA"/>
</dbReference>
<dbReference type="Pfam" id="PF01393">
    <property type="entry name" value="Chromo_shadow"/>
    <property type="match status" value="1"/>
</dbReference>
<dbReference type="Gene3D" id="2.40.50.40">
    <property type="match status" value="1"/>
</dbReference>
<dbReference type="InterPro" id="IPR016197">
    <property type="entry name" value="Chromo-like_dom_sf"/>
</dbReference>
<reference evidence="5 6" key="1">
    <citation type="journal article" date="2018" name="Gigascience">
        <title>Genomes of trombidid mites reveal novel predicted allergens and laterally-transferred genes associated with secondary metabolism.</title>
        <authorList>
            <person name="Dong X."/>
            <person name="Chaisiri K."/>
            <person name="Xia D."/>
            <person name="Armstrong S.D."/>
            <person name="Fang Y."/>
            <person name="Donnelly M.J."/>
            <person name="Kadowaki T."/>
            <person name="McGarry J.W."/>
            <person name="Darby A.C."/>
            <person name="Makepeace B.L."/>
        </authorList>
    </citation>
    <scope>NUCLEOTIDE SEQUENCE [LARGE SCALE GENOMIC DNA]</scope>
    <source>
        <strain evidence="5">UoL-UT</strain>
    </source>
</reference>
<evidence type="ECO:0000256" key="3">
    <source>
        <dbReference type="ARBA" id="ARBA00023242"/>
    </source>
</evidence>
<dbReference type="InterPro" id="IPR008251">
    <property type="entry name" value="Chromo_shadow_dom"/>
</dbReference>
<name>A0A443SFT7_9ACAR</name>
<gene>
    <name evidence="5" type="ORF">B4U80_09369</name>
</gene>
<proteinExistence type="predicted"/>
<dbReference type="OrthoDB" id="6421498at2759"/>
<dbReference type="AlphaFoldDB" id="A0A443SFT7"/>
<dbReference type="STRING" id="299467.A0A443SFT7"/>
<keyword evidence="6" id="KW-1185">Reference proteome</keyword>
<comment type="subcellular location">
    <subcellularLocation>
        <location evidence="1">Nucleus</location>
    </subcellularLocation>
</comment>
<keyword evidence="3" id="KW-0539">Nucleus</keyword>
<accession>A0A443SFT7</accession>